<sequence>MTSTRRTFLTRIGLATSGTVALAGCSGLSGDSSSEEDSNSGGDSTTNNSSSNASSSSTSADGDTADPSAIEGEVENTLDGAVTVDSHRASVDDGTLLAQASVTVTDAAAIDGNLLLHGEVWYSKIAAGNDIDVLREFESDQSYDLTTQFPNVDPAKVEKYTLRLEAVADKQPQN</sequence>
<feature type="region of interest" description="Disordered" evidence="1">
    <location>
        <begin position="25"/>
        <end position="68"/>
    </location>
</feature>
<name>J2ZJD1_9EURY</name>
<dbReference type="AlphaFoldDB" id="J2ZJD1"/>
<feature type="compositionally biased region" description="Low complexity" evidence="1">
    <location>
        <begin position="39"/>
        <end position="68"/>
    </location>
</feature>
<dbReference type="PROSITE" id="PS51257">
    <property type="entry name" value="PROKAR_LIPOPROTEIN"/>
    <property type="match status" value="1"/>
</dbReference>
<comment type="caution">
    <text evidence="2">The sequence shown here is derived from an EMBL/GenBank/DDBJ whole genome shotgun (WGS) entry which is preliminary data.</text>
</comment>
<evidence type="ECO:0000313" key="2">
    <source>
        <dbReference type="EMBL" id="EJN60825.1"/>
    </source>
</evidence>
<proteinExistence type="predicted"/>
<organism evidence="2 3">
    <name type="scientific">Halogranum salarium B-1</name>
    <dbReference type="NCBI Taxonomy" id="1210908"/>
    <lineage>
        <taxon>Archaea</taxon>
        <taxon>Methanobacteriati</taxon>
        <taxon>Methanobacteriota</taxon>
        <taxon>Stenosarchaea group</taxon>
        <taxon>Halobacteria</taxon>
        <taxon>Halobacteriales</taxon>
        <taxon>Haloferacaceae</taxon>
    </lineage>
</organism>
<dbReference type="EMBL" id="ALJD01000003">
    <property type="protein sequence ID" value="EJN60825.1"/>
    <property type="molecule type" value="Genomic_DNA"/>
</dbReference>
<reference evidence="2 3" key="1">
    <citation type="journal article" date="2012" name="J. Bacteriol.">
        <title>Draft Genome Sequence of the Extremely Halophilic Archaeon Halogranum salarium B-1T.</title>
        <authorList>
            <person name="Kim K.K."/>
            <person name="Lee K.C."/>
            <person name="Lee J.S."/>
        </authorList>
    </citation>
    <scope>NUCLEOTIDE SEQUENCE [LARGE SCALE GENOMIC DNA]</scope>
    <source>
        <strain evidence="2 3">B-1</strain>
    </source>
</reference>
<evidence type="ECO:0000313" key="3">
    <source>
        <dbReference type="Proteomes" id="UP000007813"/>
    </source>
</evidence>
<dbReference type="Proteomes" id="UP000007813">
    <property type="component" value="Unassembled WGS sequence"/>
</dbReference>
<protein>
    <submittedName>
        <fullName evidence="2">Uncharacterized protein</fullName>
    </submittedName>
</protein>
<gene>
    <name evidence="2" type="ORF">HSB1_14280</name>
</gene>
<accession>J2ZJD1</accession>
<evidence type="ECO:0000256" key="1">
    <source>
        <dbReference type="SAM" id="MobiDB-lite"/>
    </source>
</evidence>